<organism evidence="12 13">
    <name type="scientific">Desulfoglaeba alkanexedens ALDC</name>
    <dbReference type="NCBI Taxonomy" id="980445"/>
    <lineage>
        <taxon>Bacteria</taxon>
        <taxon>Pseudomonadati</taxon>
        <taxon>Thermodesulfobacteriota</taxon>
        <taxon>Syntrophobacteria</taxon>
        <taxon>Syntrophobacterales</taxon>
        <taxon>Syntrophobacteraceae</taxon>
        <taxon>Desulfoglaeba</taxon>
    </lineage>
</organism>
<keyword evidence="6 9" id="KW-0378">Hydrolase</keyword>
<evidence type="ECO:0000256" key="9">
    <source>
        <dbReference type="HAMAP-Rule" id="MF_00161"/>
    </source>
</evidence>
<evidence type="ECO:0000256" key="3">
    <source>
        <dbReference type="ARBA" id="ARBA00022670"/>
    </source>
</evidence>
<dbReference type="RefSeq" id="WP_137424935.1">
    <property type="nucleotide sequence ID" value="NZ_CP040098.1"/>
</dbReference>
<dbReference type="OrthoDB" id="9810259at2"/>
<comment type="caution">
    <text evidence="9">Lacks conserved residue(s) required for the propagation of feature annotation.</text>
</comment>
<accession>A0A4V1ERS4</accession>
<dbReference type="PANTHER" id="PTHR33695">
    <property type="entry name" value="LIPOPROTEIN SIGNAL PEPTIDASE"/>
    <property type="match status" value="1"/>
</dbReference>
<evidence type="ECO:0000256" key="4">
    <source>
        <dbReference type="ARBA" id="ARBA00022692"/>
    </source>
</evidence>
<dbReference type="EMBL" id="CP040098">
    <property type="protein sequence ID" value="QCQ22651.1"/>
    <property type="molecule type" value="Genomic_DNA"/>
</dbReference>
<comment type="similarity">
    <text evidence="1 9 11">Belongs to the peptidase A8 family.</text>
</comment>
<evidence type="ECO:0000256" key="1">
    <source>
        <dbReference type="ARBA" id="ARBA00006139"/>
    </source>
</evidence>
<name>A0A4V1ERS4_9BACT</name>
<dbReference type="EC" id="3.4.23.36" evidence="9"/>
<dbReference type="UniPathway" id="UPA00665"/>
<dbReference type="PANTHER" id="PTHR33695:SF1">
    <property type="entry name" value="LIPOPROTEIN SIGNAL PEPTIDASE"/>
    <property type="match status" value="1"/>
</dbReference>
<evidence type="ECO:0000256" key="6">
    <source>
        <dbReference type="ARBA" id="ARBA00022801"/>
    </source>
</evidence>
<dbReference type="GO" id="GO:0006508">
    <property type="term" value="P:proteolysis"/>
    <property type="evidence" value="ECO:0007669"/>
    <property type="project" value="UniProtKB-KW"/>
</dbReference>
<comment type="pathway">
    <text evidence="9">Protein modification; lipoprotein biosynthesis (signal peptide cleavage).</text>
</comment>
<keyword evidence="4 9" id="KW-0812">Transmembrane</keyword>
<reference evidence="12 13" key="2">
    <citation type="submission" date="2019-05" db="EMBL/GenBank/DDBJ databases">
        <authorList>
            <person name="Suflita J.M."/>
            <person name="Marks C.R."/>
        </authorList>
    </citation>
    <scope>NUCLEOTIDE SEQUENCE [LARGE SCALE GENOMIC DNA]</scope>
    <source>
        <strain evidence="12 13">ALDC</strain>
    </source>
</reference>
<dbReference type="PROSITE" id="PS00855">
    <property type="entry name" value="SPASE_II"/>
    <property type="match status" value="1"/>
</dbReference>
<feature type="transmembrane region" description="Helical" evidence="9">
    <location>
        <begin position="78"/>
        <end position="96"/>
    </location>
</feature>
<dbReference type="InterPro" id="IPR001872">
    <property type="entry name" value="Peptidase_A8"/>
</dbReference>
<dbReference type="GO" id="GO:0004190">
    <property type="term" value="F:aspartic-type endopeptidase activity"/>
    <property type="evidence" value="ECO:0007669"/>
    <property type="project" value="UniProtKB-UniRule"/>
</dbReference>
<comment type="subcellular location">
    <subcellularLocation>
        <location evidence="9">Cell membrane</location>
        <topology evidence="9">Multi-pass membrane protein</topology>
    </subcellularLocation>
</comment>
<feature type="active site" evidence="9">
    <location>
        <position position="150"/>
    </location>
</feature>
<dbReference type="PRINTS" id="PR00781">
    <property type="entry name" value="LIPOSIGPTASE"/>
</dbReference>
<dbReference type="Proteomes" id="UP000298602">
    <property type="component" value="Chromosome"/>
</dbReference>
<reference evidence="12 13" key="1">
    <citation type="submission" date="2019-05" db="EMBL/GenBank/DDBJ databases">
        <title>The Complete Genome Sequence of the n-alkane-degrading Desulfoglaeba alkanexedens ALDC reveals multiple alkylsuccinate synthase gene clusters.</title>
        <authorList>
            <person name="Callaghan A.V."/>
            <person name="Davidova I.A."/>
            <person name="Duncan K.E."/>
            <person name="Morris B."/>
            <person name="McInerney M.J."/>
        </authorList>
    </citation>
    <scope>NUCLEOTIDE SEQUENCE [LARGE SCALE GENOMIC DNA]</scope>
    <source>
        <strain evidence="12 13">ALDC</strain>
    </source>
</reference>
<dbReference type="NCBIfam" id="TIGR00077">
    <property type="entry name" value="lspA"/>
    <property type="match status" value="1"/>
</dbReference>
<sequence>MLRKASGPKETFQSPAGLLVALAGGTLLLDQVTKFVIARFLPLYTHQEVVPGFFNLVHVRNTGAAFSFLAGSPTLGRQVFFIGVGVVAAGALLYLYRTTGGREKAKRAALALILGGALGNLVDRLRLGAVVDFLDFHIGPYHWPAFNVADSAITVGAGILLISILRSR</sequence>
<keyword evidence="8 9" id="KW-0472">Membrane</keyword>
<evidence type="ECO:0000313" key="13">
    <source>
        <dbReference type="Proteomes" id="UP000298602"/>
    </source>
</evidence>
<keyword evidence="3 9" id="KW-0645">Protease</keyword>
<evidence type="ECO:0000256" key="2">
    <source>
        <dbReference type="ARBA" id="ARBA00022475"/>
    </source>
</evidence>
<evidence type="ECO:0000256" key="11">
    <source>
        <dbReference type="RuleBase" id="RU004181"/>
    </source>
</evidence>
<keyword evidence="5 9" id="KW-0064">Aspartyl protease</keyword>
<evidence type="ECO:0000256" key="10">
    <source>
        <dbReference type="RuleBase" id="RU000594"/>
    </source>
</evidence>
<keyword evidence="7 9" id="KW-1133">Transmembrane helix</keyword>
<feature type="transmembrane region" description="Helical" evidence="9">
    <location>
        <begin position="108"/>
        <end position="125"/>
    </location>
</feature>
<keyword evidence="13" id="KW-1185">Reference proteome</keyword>
<comment type="function">
    <text evidence="9 10">This protein specifically catalyzes the removal of signal peptides from prolipoproteins.</text>
</comment>
<evidence type="ECO:0000256" key="5">
    <source>
        <dbReference type="ARBA" id="ARBA00022750"/>
    </source>
</evidence>
<dbReference type="GO" id="GO:0005886">
    <property type="term" value="C:plasma membrane"/>
    <property type="evidence" value="ECO:0007669"/>
    <property type="project" value="UniProtKB-SubCell"/>
</dbReference>
<feature type="transmembrane region" description="Helical" evidence="9">
    <location>
        <begin position="145"/>
        <end position="165"/>
    </location>
</feature>
<gene>
    <name evidence="9 12" type="primary">lspA</name>
    <name evidence="12" type="ORF">FDQ92_11010</name>
</gene>
<dbReference type="AlphaFoldDB" id="A0A4V1ERS4"/>
<dbReference type="HAMAP" id="MF_00161">
    <property type="entry name" value="LspA"/>
    <property type="match status" value="1"/>
</dbReference>
<protein>
    <recommendedName>
        <fullName evidence="9">Lipoprotein signal peptidase</fullName>
        <ecNumber evidence="9">3.4.23.36</ecNumber>
    </recommendedName>
    <alternativeName>
        <fullName evidence="9">Prolipoprotein signal peptidase</fullName>
    </alternativeName>
    <alternativeName>
        <fullName evidence="9">Signal peptidase II</fullName>
        <shortName evidence="9">SPase II</shortName>
    </alternativeName>
</protein>
<keyword evidence="2 9" id="KW-1003">Cell membrane</keyword>
<evidence type="ECO:0000256" key="8">
    <source>
        <dbReference type="ARBA" id="ARBA00023136"/>
    </source>
</evidence>
<evidence type="ECO:0000313" key="12">
    <source>
        <dbReference type="EMBL" id="QCQ22651.1"/>
    </source>
</evidence>
<dbReference type="Pfam" id="PF01252">
    <property type="entry name" value="Peptidase_A8"/>
    <property type="match status" value="1"/>
</dbReference>
<proteinExistence type="inferred from homology"/>
<dbReference type="KEGG" id="dax:FDQ92_11010"/>
<feature type="active site" evidence="9">
    <location>
        <position position="132"/>
    </location>
</feature>
<evidence type="ECO:0000256" key="7">
    <source>
        <dbReference type="ARBA" id="ARBA00022989"/>
    </source>
</evidence>
<comment type="catalytic activity">
    <reaction evidence="9 10">
        <text>Release of signal peptides from bacterial membrane prolipoproteins. Hydrolyzes -Xaa-Yaa-Zaa-|-(S,diacylglyceryl)Cys-, in which Xaa is hydrophobic (preferably Leu), and Yaa (Ala or Ser) and Zaa (Gly or Ala) have small, neutral side chains.</text>
        <dbReference type="EC" id="3.4.23.36"/>
    </reaction>
</comment>